<gene>
    <name evidence="2" type="primary">yogA</name>
    <name evidence="2" type="ORF">CARN1_0220</name>
</gene>
<evidence type="ECO:0000259" key="1">
    <source>
        <dbReference type="SMART" id="SM00829"/>
    </source>
</evidence>
<keyword evidence="2" id="KW-0560">Oxidoreductase</keyword>
<dbReference type="Gene3D" id="3.90.180.10">
    <property type="entry name" value="Medium-chain alcohol dehydrogenases, catalytic domain"/>
    <property type="match status" value="1"/>
</dbReference>
<dbReference type="InterPro" id="IPR036291">
    <property type="entry name" value="NAD(P)-bd_dom_sf"/>
</dbReference>
<dbReference type="InterPro" id="IPR013154">
    <property type="entry name" value="ADH-like_N"/>
</dbReference>
<dbReference type="AlphaFoldDB" id="E6PF09"/>
<proteinExistence type="predicted"/>
<dbReference type="InterPro" id="IPR052711">
    <property type="entry name" value="Zinc_ADH-like"/>
</dbReference>
<name>E6PF09_9ZZZZ</name>
<feature type="domain" description="Enoyl reductase (ER)" evidence="1">
    <location>
        <begin position="10"/>
        <end position="330"/>
    </location>
</feature>
<sequence length="333" mass="34532">MIAAQLSSIGDPSHLRVEEIPTPEPAAGEIRVRVRAAALNRRDAFITRGLYPGIALPCTLGSDGCGVVDALGAGASGPRVGEEVVIDPMLGWGAERRIWADGSGILGMPHPGTLAQFVCVPAANVHAKPAHLDSDRAAALPLAGLTAYRALITRARLRAGETVLIPGIGSGVQSFALLFAKAIGARAIVTSSSDEKLVRARALGADVTVNYAADPQWFKALKGAGAIDVAIDGSGGETFARILDLVRPGGRVAIYGGTGGDAKIRPFSIFWKQLDVLGSSMGSPEDFRDMLALVSEKRIEPVLGAVYPLADIVAAVERLESGANFGKIVVTVG</sequence>
<dbReference type="GO" id="GO:0016491">
    <property type="term" value="F:oxidoreductase activity"/>
    <property type="evidence" value="ECO:0007669"/>
    <property type="project" value="UniProtKB-KW"/>
</dbReference>
<dbReference type="SMART" id="SM00829">
    <property type="entry name" value="PKS_ER"/>
    <property type="match status" value="1"/>
</dbReference>
<dbReference type="Pfam" id="PF00107">
    <property type="entry name" value="ADH_zinc_N"/>
    <property type="match status" value="1"/>
</dbReference>
<comment type="caution">
    <text evidence="2">The sequence shown here is derived from an EMBL/GenBank/DDBJ whole genome shotgun (WGS) entry which is preliminary data.</text>
</comment>
<dbReference type="EC" id="1.-.-.-" evidence="2"/>
<accession>E6PF09</accession>
<protein>
    <submittedName>
        <fullName evidence="2">Putative oxidoreductase</fullName>
        <ecNumber evidence="2">1.-.-.-</ecNumber>
    </submittedName>
</protein>
<dbReference type="Gene3D" id="3.40.50.720">
    <property type="entry name" value="NAD(P)-binding Rossmann-like Domain"/>
    <property type="match status" value="1"/>
</dbReference>
<reference evidence="2" key="1">
    <citation type="submission" date="2009-10" db="EMBL/GenBank/DDBJ databases">
        <title>Diversity of trophic interactions inside an arsenic-rich microbial ecosystem.</title>
        <authorList>
            <person name="Bertin P.N."/>
            <person name="Heinrich-Salmeron A."/>
            <person name="Pelletier E."/>
            <person name="Goulhen-Chollet F."/>
            <person name="Arsene-Ploetze F."/>
            <person name="Gallien S."/>
            <person name="Calteau A."/>
            <person name="Vallenet D."/>
            <person name="Casiot C."/>
            <person name="Chane-Woon-Ming B."/>
            <person name="Giloteaux L."/>
            <person name="Barakat M."/>
            <person name="Bonnefoy V."/>
            <person name="Bruneel O."/>
            <person name="Chandler M."/>
            <person name="Cleiss J."/>
            <person name="Duran R."/>
            <person name="Elbaz-Poulichet F."/>
            <person name="Fonknechten N."/>
            <person name="Lauga B."/>
            <person name="Mornico D."/>
            <person name="Ortet P."/>
            <person name="Schaeffer C."/>
            <person name="Siguier P."/>
            <person name="Alexander Thil Smith A."/>
            <person name="Van Dorsselaer A."/>
            <person name="Weissenbach J."/>
            <person name="Medigue C."/>
            <person name="Le Paslier D."/>
        </authorList>
    </citation>
    <scope>NUCLEOTIDE SEQUENCE</scope>
</reference>
<dbReference type="Pfam" id="PF08240">
    <property type="entry name" value="ADH_N"/>
    <property type="match status" value="1"/>
</dbReference>
<dbReference type="InterPro" id="IPR013149">
    <property type="entry name" value="ADH-like_C"/>
</dbReference>
<evidence type="ECO:0000313" key="2">
    <source>
        <dbReference type="EMBL" id="CBH75045.1"/>
    </source>
</evidence>
<dbReference type="SUPFAM" id="SSF51735">
    <property type="entry name" value="NAD(P)-binding Rossmann-fold domains"/>
    <property type="match status" value="1"/>
</dbReference>
<dbReference type="InterPro" id="IPR020843">
    <property type="entry name" value="ER"/>
</dbReference>
<dbReference type="SUPFAM" id="SSF50129">
    <property type="entry name" value="GroES-like"/>
    <property type="match status" value="1"/>
</dbReference>
<dbReference type="EMBL" id="CABL01000005">
    <property type="protein sequence ID" value="CBH75045.1"/>
    <property type="molecule type" value="Genomic_DNA"/>
</dbReference>
<dbReference type="InterPro" id="IPR011032">
    <property type="entry name" value="GroES-like_sf"/>
</dbReference>
<dbReference type="PANTHER" id="PTHR45033:SF3">
    <property type="entry name" value="DEHYDROGENASE, PUTATIVE (AFU_ORTHOLOGUE AFUA_2G13270)-RELATED"/>
    <property type="match status" value="1"/>
</dbReference>
<dbReference type="PANTHER" id="PTHR45033">
    <property type="match status" value="1"/>
</dbReference>
<organism evidence="2">
    <name type="scientific">mine drainage metagenome</name>
    <dbReference type="NCBI Taxonomy" id="410659"/>
    <lineage>
        <taxon>unclassified sequences</taxon>
        <taxon>metagenomes</taxon>
        <taxon>ecological metagenomes</taxon>
    </lineage>
</organism>